<dbReference type="Proteomes" id="UP000000437">
    <property type="component" value="Chromosome 16"/>
</dbReference>
<evidence type="ECO:0000313" key="2">
    <source>
        <dbReference type="RefSeq" id="XP_073780897.1"/>
    </source>
</evidence>
<keyword evidence="2" id="KW-0251">Elongation factor</keyword>
<evidence type="ECO:0000313" key="1">
    <source>
        <dbReference type="Proteomes" id="UP000000437"/>
    </source>
</evidence>
<gene>
    <name evidence="2" type="primary">tcea3</name>
    <name evidence="2" type="synonym">zgc:77732</name>
</gene>
<sequence>MTREEDLLRIAKKLDKMVSRNNMDGALDLLRELKDFNMTLKLLQDTRIGMSVNGIRKHCTDEDVVNLAKILIKNWKRLLESAQNPKSERPNEVKNGSHPSKPSGSPSRTSPEKDSRKDAPVDFFPPPSINSHPPLRRSSVDVKRKDTQSSVHSPALQSHPPKRPFIDGKKERVKKAADPNAPLAPLPFHLHPPQKREMKKERKETVDPSAPFPPVPLHLQPPTPTKRPSLDTKKDKEKERKDTSDPKRRTSEHNERERKDTSDSKRRTSEHNERERKDTADQKRRTSEHNEKERKDTSDPKRQTSVHNDKDRKDSTDSKKPLPRKPSLDGRRDSKDSTDSKSSNHLLKRQSSEPKLERRDSTNSRSGSSPQAKKSCESKSKPETPKTPTTPTSPLSPSFSSSAGPLSPRLQTGDSIRDKCIEMLTAALRTDDDYKDYGTNCEAMGAEIEDYIYQETKATDMKYKNRVRSRISNLKDPKNPNLRKNVLAGAIELSRIASMTAEEMASDELKQLRNVLTQEAIREHQMAKTGGTTTDLLQCGKCKKKNCTYNQVQTRSADEPMTTFVLCNECGNRWKFC</sequence>
<keyword evidence="2" id="KW-0648">Protein biosynthesis</keyword>
<dbReference type="RefSeq" id="XP_073780897.1">
    <property type="nucleotide sequence ID" value="XM_073924796.1"/>
</dbReference>
<organism evidence="1 2">
    <name type="scientific">Danio rerio</name>
    <name type="common">Zebrafish</name>
    <name type="synonym">Brachydanio rerio</name>
    <dbReference type="NCBI Taxonomy" id="7955"/>
    <lineage>
        <taxon>Eukaryota</taxon>
        <taxon>Metazoa</taxon>
        <taxon>Chordata</taxon>
        <taxon>Craniata</taxon>
        <taxon>Vertebrata</taxon>
        <taxon>Euteleostomi</taxon>
        <taxon>Actinopterygii</taxon>
        <taxon>Neopterygii</taxon>
        <taxon>Teleostei</taxon>
        <taxon>Ostariophysi</taxon>
        <taxon>Cypriniformes</taxon>
        <taxon>Danionidae</taxon>
        <taxon>Danioninae</taxon>
        <taxon>Danio</taxon>
    </lineage>
</organism>
<protein>
    <submittedName>
        <fullName evidence="2">Transcription elongation factor A protein 3 isoform X46</fullName>
    </submittedName>
</protein>
<reference evidence="2" key="1">
    <citation type="submission" date="2025-08" db="UniProtKB">
        <authorList>
            <consortium name="RefSeq"/>
        </authorList>
    </citation>
    <scope>IDENTIFICATION</scope>
    <source>
        <strain evidence="2">Tuebingen</strain>
        <tissue evidence="2">Fibroblasts and whole tissue</tissue>
    </source>
</reference>
<accession>A0AC58HFY4</accession>
<keyword evidence="1" id="KW-1185">Reference proteome</keyword>
<proteinExistence type="predicted"/>
<name>A0AC58HFY4_DANRE</name>